<evidence type="ECO:0000313" key="3">
    <source>
        <dbReference type="Proteomes" id="UP001233999"/>
    </source>
</evidence>
<organism evidence="2 3">
    <name type="scientific">Diploptera punctata</name>
    <name type="common">Pacific beetle cockroach</name>
    <dbReference type="NCBI Taxonomy" id="6984"/>
    <lineage>
        <taxon>Eukaryota</taxon>
        <taxon>Metazoa</taxon>
        <taxon>Ecdysozoa</taxon>
        <taxon>Arthropoda</taxon>
        <taxon>Hexapoda</taxon>
        <taxon>Insecta</taxon>
        <taxon>Pterygota</taxon>
        <taxon>Neoptera</taxon>
        <taxon>Polyneoptera</taxon>
        <taxon>Dictyoptera</taxon>
        <taxon>Blattodea</taxon>
        <taxon>Blaberoidea</taxon>
        <taxon>Blaberidae</taxon>
        <taxon>Diplopterinae</taxon>
        <taxon>Diploptera</taxon>
    </lineage>
</organism>
<gene>
    <name evidence="2" type="ORF">L9F63_004949</name>
</gene>
<keyword evidence="3" id="KW-1185">Reference proteome</keyword>
<name>A0AAD8E694_DIPPU</name>
<reference evidence="2" key="1">
    <citation type="journal article" date="2023" name="IScience">
        <title>Live-bearing cockroach genome reveals convergent evolutionary mechanisms linked to viviparity in insects and beyond.</title>
        <authorList>
            <person name="Fouks B."/>
            <person name="Harrison M.C."/>
            <person name="Mikhailova A.A."/>
            <person name="Marchal E."/>
            <person name="English S."/>
            <person name="Carruthers M."/>
            <person name="Jennings E.C."/>
            <person name="Chiamaka E.L."/>
            <person name="Frigard R.A."/>
            <person name="Pippel M."/>
            <person name="Attardo G.M."/>
            <person name="Benoit J.B."/>
            <person name="Bornberg-Bauer E."/>
            <person name="Tobe S.S."/>
        </authorList>
    </citation>
    <scope>NUCLEOTIDE SEQUENCE</scope>
    <source>
        <strain evidence="2">Stay&amp;Tobe</strain>
    </source>
</reference>
<feature type="region of interest" description="Disordered" evidence="1">
    <location>
        <begin position="72"/>
        <end position="92"/>
    </location>
</feature>
<accession>A0AAD8E694</accession>
<protein>
    <submittedName>
        <fullName evidence="2">Uncharacterized protein</fullName>
    </submittedName>
</protein>
<feature type="non-terminal residue" evidence="2">
    <location>
        <position position="1"/>
    </location>
</feature>
<dbReference type="EMBL" id="JASPKZ010008858">
    <property type="protein sequence ID" value="KAJ9578845.1"/>
    <property type="molecule type" value="Genomic_DNA"/>
</dbReference>
<proteinExistence type="predicted"/>
<comment type="caution">
    <text evidence="2">The sequence shown here is derived from an EMBL/GenBank/DDBJ whole genome shotgun (WGS) entry which is preliminary data.</text>
</comment>
<dbReference type="Proteomes" id="UP001233999">
    <property type="component" value="Unassembled WGS sequence"/>
</dbReference>
<sequence length="335" mass="38156">MHRITSPVIITSPQLDKQRNFTASPMVGPIYDYQIPQEQKSHYGSAEVVKTHQQSSYPDVLYTQQYLKAQQQREREEYENRNNNKQNFPKPVIPEAKSNLYNINTEAISYKPIKYDTDFPSTFKDLDYDNKKETPFKISSGLKGNSHPYPYQNPFTSGEKDTSTKNTAVSGKQYGNNWADGYKAGIAQQEGEKTSMWKKVMNMLAAFIPLGLLLAALPPNILTINTTTPDLPSRQRSVETLDMTSYPILHLLEKYGVESLDDPECENRIFCEMSRLGREPSGNVIQKAFWHAAHETSDKNAEAMGMKELFKAVRTDSCSIYKCEEKKKSTAKHVK</sequence>
<dbReference type="AlphaFoldDB" id="A0AAD8E694"/>
<evidence type="ECO:0000256" key="1">
    <source>
        <dbReference type="SAM" id="MobiDB-lite"/>
    </source>
</evidence>
<evidence type="ECO:0000313" key="2">
    <source>
        <dbReference type="EMBL" id="KAJ9578845.1"/>
    </source>
</evidence>
<feature type="compositionally biased region" description="Basic and acidic residues" evidence="1">
    <location>
        <begin position="72"/>
        <end position="82"/>
    </location>
</feature>
<reference evidence="2" key="2">
    <citation type="submission" date="2023-05" db="EMBL/GenBank/DDBJ databases">
        <authorList>
            <person name="Fouks B."/>
        </authorList>
    </citation>
    <scope>NUCLEOTIDE SEQUENCE</scope>
    <source>
        <strain evidence="2">Stay&amp;Tobe</strain>
        <tissue evidence="2">Testes</tissue>
    </source>
</reference>
<feature type="region of interest" description="Disordered" evidence="1">
    <location>
        <begin position="137"/>
        <end position="171"/>
    </location>
</feature>